<sequence>MFRKSFARVCHHSRVTACLLAISVLSGCATQPEPTSLIEEETLLIQSGNHEKLVEYYKAQLSKSENRQTRMKLALAYLNSGDPESALFFVSPLNMGQEAHAEPLLIEAKSLYSLGQFRKAKTQALKAYELKPNNAEIENLLGMICAANSDLEEARQYFTSARTNLYDDIKIKNNLAVLNIVEGHYQKAVQLLLPIYLKGKADKQIEANLTLAMAKIGNVSYIKDMSKGELSDQEIFERYRALKDSKAIGEFKADDVKVNDAKVIDSKVSHTKTSEISHEG</sequence>
<reference evidence="2" key="1">
    <citation type="journal article" date="2019" name="Int. J. Syst. Evol. Microbiol.">
        <title>The Global Catalogue of Microorganisms (GCM) 10K type strain sequencing project: providing services to taxonomists for standard genome sequencing and annotation.</title>
        <authorList>
            <consortium name="The Broad Institute Genomics Platform"/>
            <consortium name="The Broad Institute Genome Sequencing Center for Infectious Disease"/>
            <person name="Wu L."/>
            <person name="Ma J."/>
        </authorList>
    </citation>
    <scope>NUCLEOTIDE SEQUENCE [LARGE SCALE GENOMIC DNA]</scope>
    <source>
        <strain evidence="2">NBRC 15640</strain>
    </source>
</reference>
<comment type="caution">
    <text evidence="1">The sequence shown here is derived from an EMBL/GenBank/DDBJ whole genome shotgun (WGS) entry which is preliminary data.</text>
</comment>
<dbReference type="AlphaFoldDB" id="A0AAV5NNH3"/>
<dbReference type="Gene3D" id="1.25.40.10">
    <property type="entry name" value="Tetratricopeptide repeat domain"/>
    <property type="match status" value="1"/>
</dbReference>
<evidence type="ECO:0000313" key="2">
    <source>
        <dbReference type="Proteomes" id="UP001156690"/>
    </source>
</evidence>
<accession>A0AAV5NNH3</accession>
<gene>
    <name evidence="1" type="primary">tadD2</name>
    <name evidence="1" type="ORF">GCM10007932_15400</name>
</gene>
<dbReference type="SUPFAM" id="SSF48452">
    <property type="entry name" value="TPR-like"/>
    <property type="match status" value="1"/>
</dbReference>
<dbReference type="Pfam" id="PF13432">
    <property type="entry name" value="TPR_16"/>
    <property type="match status" value="1"/>
</dbReference>
<dbReference type="EMBL" id="BSNX01000012">
    <property type="protein sequence ID" value="GLQ72180.1"/>
    <property type="molecule type" value="Genomic_DNA"/>
</dbReference>
<name>A0AAV5NNH3_9VIBR</name>
<dbReference type="PROSITE" id="PS51257">
    <property type="entry name" value="PROKAR_LIPOPROTEIN"/>
    <property type="match status" value="1"/>
</dbReference>
<dbReference type="Proteomes" id="UP001156690">
    <property type="component" value="Unassembled WGS sequence"/>
</dbReference>
<evidence type="ECO:0008006" key="3">
    <source>
        <dbReference type="Google" id="ProtNLM"/>
    </source>
</evidence>
<proteinExistence type="predicted"/>
<evidence type="ECO:0000313" key="1">
    <source>
        <dbReference type="EMBL" id="GLQ72180.1"/>
    </source>
</evidence>
<dbReference type="InterPro" id="IPR011990">
    <property type="entry name" value="TPR-like_helical_dom_sf"/>
</dbReference>
<keyword evidence="2" id="KW-1185">Reference proteome</keyword>
<dbReference type="RefSeq" id="WP_126609309.1">
    <property type="nucleotide sequence ID" value="NZ_AP025145.1"/>
</dbReference>
<protein>
    <recommendedName>
        <fullName evidence="3">Tetratricopeptide repeat protein</fullName>
    </recommendedName>
</protein>
<organism evidence="1 2">
    <name type="scientific">Vibrio penaeicida</name>
    <dbReference type="NCBI Taxonomy" id="104609"/>
    <lineage>
        <taxon>Bacteria</taxon>
        <taxon>Pseudomonadati</taxon>
        <taxon>Pseudomonadota</taxon>
        <taxon>Gammaproteobacteria</taxon>
        <taxon>Vibrionales</taxon>
        <taxon>Vibrionaceae</taxon>
        <taxon>Vibrio</taxon>
    </lineage>
</organism>